<dbReference type="AlphaFoldDB" id="M2RMM2"/>
<sequence length="95" mass="10525">MRTGPLLLRGLFCCCISCSPLSILRIFAAYSDASSTTCIGASDGDTKYFGLVDTAIWLLRLGQLYERADVEFRRADMVLCSTNADDLAEHQSFLY</sequence>
<evidence type="ECO:0000256" key="1">
    <source>
        <dbReference type="SAM" id="SignalP"/>
    </source>
</evidence>
<feature type="chain" id="PRO_5004024763" evidence="1">
    <location>
        <begin position="34"/>
        <end position="95"/>
    </location>
</feature>
<reference evidence="2 3" key="1">
    <citation type="journal article" date="2012" name="Proc. Natl. Acad. Sci. U.S.A.">
        <title>Comparative genomics of Ceriporiopsis subvermispora and Phanerochaete chrysosporium provide insight into selective ligninolysis.</title>
        <authorList>
            <person name="Fernandez-Fueyo E."/>
            <person name="Ruiz-Duenas F.J."/>
            <person name="Ferreira P."/>
            <person name="Floudas D."/>
            <person name="Hibbett D.S."/>
            <person name="Canessa P."/>
            <person name="Larrondo L.F."/>
            <person name="James T.Y."/>
            <person name="Seelenfreund D."/>
            <person name="Lobos S."/>
            <person name="Polanco R."/>
            <person name="Tello M."/>
            <person name="Honda Y."/>
            <person name="Watanabe T."/>
            <person name="Watanabe T."/>
            <person name="Ryu J.S."/>
            <person name="Kubicek C.P."/>
            <person name="Schmoll M."/>
            <person name="Gaskell J."/>
            <person name="Hammel K.E."/>
            <person name="St John F.J."/>
            <person name="Vanden Wymelenberg A."/>
            <person name="Sabat G."/>
            <person name="Splinter BonDurant S."/>
            <person name="Syed K."/>
            <person name="Yadav J.S."/>
            <person name="Doddapaneni H."/>
            <person name="Subramanian V."/>
            <person name="Lavin J.L."/>
            <person name="Oguiza J.A."/>
            <person name="Perez G."/>
            <person name="Pisabarro A.G."/>
            <person name="Ramirez L."/>
            <person name="Santoyo F."/>
            <person name="Master E."/>
            <person name="Coutinho P.M."/>
            <person name="Henrissat B."/>
            <person name="Lombard V."/>
            <person name="Magnuson J.K."/>
            <person name="Kuees U."/>
            <person name="Hori C."/>
            <person name="Igarashi K."/>
            <person name="Samejima M."/>
            <person name="Held B.W."/>
            <person name="Barry K.W."/>
            <person name="LaButti K.M."/>
            <person name="Lapidus A."/>
            <person name="Lindquist E.A."/>
            <person name="Lucas S.M."/>
            <person name="Riley R."/>
            <person name="Salamov A.A."/>
            <person name="Hoffmeister D."/>
            <person name="Schwenk D."/>
            <person name="Hadar Y."/>
            <person name="Yarden O."/>
            <person name="de Vries R.P."/>
            <person name="Wiebenga A."/>
            <person name="Stenlid J."/>
            <person name="Eastwood D."/>
            <person name="Grigoriev I.V."/>
            <person name="Berka R.M."/>
            <person name="Blanchette R.A."/>
            <person name="Kersten P."/>
            <person name="Martinez A.T."/>
            <person name="Vicuna R."/>
            <person name="Cullen D."/>
        </authorList>
    </citation>
    <scope>NUCLEOTIDE SEQUENCE [LARGE SCALE GENOMIC DNA]</scope>
    <source>
        <strain evidence="2 3">B</strain>
    </source>
</reference>
<name>M2RMM2_CERS8</name>
<feature type="signal peptide" evidence="1">
    <location>
        <begin position="1"/>
        <end position="33"/>
    </location>
</feature>
<keyword evidence="1" id="KW-0732">Signal</keyword>
<gene>
    <name evidence="2" type="ORF">CERSUDRAFT_112309</name>
</gene>
<proteinExistence type="predicted"/>
<accession>M2RMM2</accession>
<evidence type="ECO:0000313" key="3">
    <source>
        <dbReference type="Proteomes" id="UP000016930"/>
    </source>
</evidence>
<keyword evidence="3" id="KW-1185">Reference proteome</keyword>
<protein>
    <submittedName>
        <fullName evidence="2">Uncharacterized protein</fullName>
    </submittedName>
</protein>
<dbReference type="Proteomes" id="UP000016930">
    <property type="component" value="Unassembled WGS sequence"/>
</dbReference>
<organism evidence="2 3">
    <name type="scientific">Ceriporiopsis subvermispora (strain B)</name>
    <name type="common">White-rot fungus</name>
    <name type="synonym">Gelatoporia subvermispora</name>
    <dbReference type="NCBI Taxonomy" id="914234"/>
    <lineage>
        <taxon>Eukaryota</taxon>
        <taxon>Fungi</taxon>
        <taxon>Dikarya</taxon>
        <taxon>Basidiomycota</taxon>
        <taxon>Agaricomycotina</taxon>
        <taxon>Agaricomycetes</taxon>
        <taxon>Polyporales</taxon>
        <taxon>Gelatoporiaceae</taxon>
        <taxon>Gelatoporia</taxon>
    </lineage>
</organism>
<evidence type="ECO:0000313" key="2">
    <source>
        <dbReference type="EMBL" id="EMD40101.1"/>
    </source>
</evidence>
<dbReference type="EMBL" id="KB445793">
    <property type="protein sequence ID" value="EMD40101.1"/>
    <property type="molecule type" value="Genomic_DNA"/>
</dbReference>
<dbReference type="HOGENOM" id="CLU_2372582_0_0_1"/>